<evidence type="ECO:0000313" key="1">
    <source>
        <dbReference type="EMBL" id="GMH10576.1"/>
    </source>
</evidence>
<dbReference type="EMBL" id="BSYO01000010">
    <property type="protein sequence ID" value="GMH10576.1"/>
    <property type="molecule type" value="Genomic_DNA"/>
</dbReference>
<organism evidence="1 2">
    <name type="scientific">Nepenthes gracilis</name>
    <name type="common">Slender pitcher plant</name>
    <dbReference type="NCBI Taxonomy" id="150966"/>
    <lineage>
        <taxon>Eukaryota</taxon>
        <taxon>Viridiplantae</taxon>
        <taxon>Streptophyta</taxon>
        <taxon>Embryophyta</taxon>
        <taxon>Tracheophyta</taxon>
        <taxon>Spermatophyta</taxon>
        <taxon>Magnoliopsida</taxon>
        <taxon>eudicotyledons</taxon>
        <taxon>Gunneridae</taxon>
        <taxon>Pentapetalae</taxon>
        <taxon>Caryophyllales</taxon>
        <taxon>Nepenthaceae</taxon>
        <taxon>Nepenthes</taxon>
    </lineage>
</organism>
<sequence>MSSCVSRSPLISAEPMNSHFFTPRAQRTGVALVVLRSVGFRACKVRASTLDSHETPSDFGKRMEQAWIISQVSAVSVSLTYWYSLFSFLFSPSAELQILFYAISA</sequence>
<protein>
    <submittedName>
        <fullName evidence="1">Uncharacterized protein</fullName>
    </submittedName>
</protein>
<gene>
    <name evidence="1" type="ORF">Nepgr_012417</name>
</gene>
<dbReference type="Proteomes" id="UP001279734">
    <property type="component" value="Unassembled WGS sequence"/>
</dbReference>
<reference evidence="1" key="1">
    <citation type="submission" date="2023-05" db="EMBL/GenBank/DDBJ databases">
        <title>Nepenthes gracilis genome sequencing.</title>
        <authorList>
            <person name="Fukushima K."/>
        </authorList>
    </citation>
    <scope>NUCLEOTIDE SEQUENCE</scope>
    <source>
        <strain evidence="1">SING2019-196</strain>
    </source>
</reference>
<comment type="caution">
    <text evidence="1">The sequence shown here is derived from an EMBL/GenBank/DDBJ whole genome shotgun (WGS) entry which is preliminary data.</text>
</comment>
<name>A0AAD3XNA9_NEPGR</name>
<proteinExistence type="predicted"/>
<evidence type="ECO:0000313" key="2">
    <source>
        <dbReference type="Proteomes" id="UP001279734"/>
    </source>
</evidence>
<dbReference type="AlphaFoldDB" id="A0AAD3XNA9"/>
<accession>A0AAD3XNA9</accession>
<keyword evidence="2" id="KW-1185">Reference proteome</keyword>